<organism evidence="2 3">
    <name type="scientific">Sphingomonas ursincola</name>
    <dbReference type="NCBI Taxonomy" id="56361"/>
    <lineage>
        <taxon>Bacteria</taxon>
        <taxon>Pseudomonadati</taxon>
        <taxon>Pseudomonadota</taxon>
        <taxon>Alphaproteobacteria</taxon>
        <taxon>Sphingomonadales</taxon>
        <taxon>Sphingomonadaceae</taxon>
        <taxon>Sphingomonas</taxon>
    </lineage>
</organism>
<dbReference type="SUPFAM" id="SSF88723">
    <property type="entry name" value="PIN domain-like"/>
    <property type="match status" value="1"/>
</dbReference>
<keyword evidence="3" id="KW-1185">Reference proteome</keyword>
<dbReference type="InterPro" id="IPR052919">
    <property type="entry name" value="TA_system_RNase"/>
</dbReference>
<gene>
    <name evidence="2" type="ORF">FG486_02185</name>
</gene>
<dbReference type="Proteomes" id="UP000589292">
    <property type="component" value="Unassembled WGS sequence"/>
</dbReference>
<dbReference type="AlphaFoldDB" id="A0A7V8U7M3"/>
<dbReference type="PANTHER" id="PTHR36173:SF2">
    <property type="entry name" value="RIBONUCLEASE VAPC16"/>
    <property type="match status" value="1"/>
</dbReference>
<evidence type="ECO:0000313" key="3">
    <source>
        <dbReference type="Proteomes" id="UP000589292"/>
    </source>
</evidence>
<dbReference type="InterPro" id="IPR002716">
    <property type="entry name" value="PIN_dom"/>
</dbReference>
<protein>
    <submittedName>
        <fullName evidence="2">Type II toxin-antitoxin system VapC family toxin</fullName>
    </submittedName>
</protein>
<evidence type="ECO:0000313" key="2">
    <source>
        <dbReference type="EMBL" id="MBA1373134.1"/>
    </source>
</evidence>
<sequence length="132" mass="14492">MRLLLDTHIAYWLAVERPALTGHELTALTAVENEILVSAVAIWELRLKWNSFHVSGARKGPGDPTPVLGALNRMGLEAMSLDAQTAATPLLVPITHKDPFDELLLVQAQQSGARLLTRDRTLLGHPLAYQPQ</sequence>
<accession>A0A7V8U7M3</accession>
<name>A0A7V8U7M3_9SPHN</name>
<dbReference type="InterPro" id="IPR041705">
    <property type="entry name" value="PIN_Sll0205"/>
</dbReference>
<dbReference type="EMBL" id="VDES01000001">
    <property type="protein sequence ID" value="MBA1373134.1"/>
    <property type="molecule type" value="Genomic_DNA"/>
</dbReference>
<reference evidence="2 3" key="1">
    <citation type="journal article" date="1994" name="Int. J. Syst. Bacteriol.">
        <title>Phylogenetic positions of novel aerobic, bacteriochlorophyll a-containing bacteria and description of Roseococcus thiosulfatophilus gen. nov., sp. nov., Erythromicrobium ramosum gen. nov., sp. nov., and Erythrobacter litoralis sp. nov.</title>
        <authorList>
            <person name="Yurkov V."/>
            <person name="Stackebrandt E."/>
            <person name="Holmes A."/>
            <person name="Fuerst J.A."/>
            <person name="Hugenholtz P."/>
            <person name="Golecki J."/>
            <person name="Gad'on N."/>
            <person name="Gorlenko V.M."/>
            <person name="Kompantseva E.I."/>
            <person name="Drews G."/>
        </authorList>
    </citation>
    <scope>NUCLEOTIDE SEQUENCE [LARGE SCALE GENOMIC DNA]</scope>
    <source>
        <strain evidence="2 3">KR-99</strain>
    </source>
</reference>
<feature type="domain" description="PIN" evidence="1">
    <location>
        <begin position="4"/>
        <end position="121"/>
    </location>
</feature>
<evidence type="ECO:0000259" key="1">
    <source>
        <dbReference type="Pfam" id="PF01850"/>
    </source>
</evidence>
<dbReference type="InterPro" id="IPR029060">
    <property type="entry name" value="PIN-like_dom_sf"/>
</dbReference>
<dbReference type="RefSeq" id="WP_181266267.1">
    <property type="nucleotide sequence ID" value="NZ_BAAAGB010000002.1"/>
</dbReference>
<proteinExistence type="predicted"/>
<dbReference type="PANTHER" id="PTHR36173">
    <property type="entry name" value="RIBONUCLEASE VAPC16-RELATED"/>
    <property type="match status" value="1"/>
</dbReference>
<comment type="caution">
    <text evidence="2">The sequence shown here is derived from an EMBL/GenBank/DDBJ whole genome shotgun (WGS) entry which is preliminary data.</text>
</comment>
<dbReference type="CDD" id="cd09872">
    <property type="entry name" value="PIN_Sll0205-like"/>
    <property type="match status" value="1"/>
</dbReference>
<dbReference type="Pfam" id="PF01850">
    <property type="entry name" value="PIN"/>
    <property type="match status" value="1"/>
</dbReference>